<sequence>MKLAVSIIRRDGVDICEGQVLARCCLEDMCADVPLDASIEPGLYELEKALENPALRICVEILTRQRERGIKALKVCKPKEADKCVKKLVEHVLSKYGGPVLIFGFNKRVAGNLFSFTYGYVADMGGQLEPYDFVDATDPYQLLDEVKAVVVAPGALHYVNVVELVRRAKELGKPVIMYGALSAIYKDLGIEYFCPYGLKIR</sequence>
<organism evidence="1 2">
    <name type="scientific">Pyrobaculum neutrophilum (strain DSM 2338 / JCM 9278 / NBRC 100436 / V24Sta)</name>
    <name type="common">Thermoproteus neutrophilus</name>
    <dbReference type="NCBI Taxonomy" id="444157"/>
    <lineage>
        <taxon>Archaea</taxon>
        <taxon>Thermoproteota</taxon>
        <taxon>Thermoprotei</taxon>
        <taxon>Thermoproteales</taxon>
        <taxon>Thermoproteaceae</taxon>
        <taxon>Pyrobaculum</taxon>
    </lineage>
</organism>
<dbReference type="STRING" id="444157.Tneu_1994"/>
<dbReference type="Proteomes" id="UP000001694">
    <property type="component" value="Chromosome"/>
</dbReference>
<dbReference type="GeneID" id="6165803"/>
<dbReference type="eggNOG" id="arCOG03445">
    <property type="taxonomic scope" value="Archaea"/>
</dbReference>
<dbReference type="KEGG" id="tne:Tneu_1994"/>
<dbReference type="AlphaFoldDB" id="B1YC55"/>
<dbReference type="EMBL" id="CP001014">
    <property type="protein sequence ID" value="ACB40909.1"/>
    <property type="molecule type" value="Genomic_DNA"/>
</dbReference>
<dbReference type="RefSeq" id="WP_012351328.1">
    <property type="nucleotide sequence ID" value="NC_010525.1"/>
</dbReference>
<dbReference type="OrthoDB" id="26329at2157"/>
<name>B1YC55_PYRNV</name>
<keyword evidence="2" id="KW-1185">Reference proteome</keyword>
<proteinExistence type="predicted"/>
<dbReference type="HOGENOM" id="CLU_1369576_0_0_2"/>
<evidence type="ECO:0008006" key="3">
    <source>
        <dbReference type="Google" id="ProtNLM"/>
    </source>
</evidence>
<protein>
    <recommendedName>
        <fullName evidence="3">Heavy-metal chelation domain-containing protein</fullName>
    </recommendedName>
</protein>
<evidence type="ECO:0000313" key="2">
    <source>
        <dbReference type="Proteomes" id="UP000001694"/>
    </source>
</evidence>
<reference evidence="1" key="1">
    <citation type="submission" date="2008-03" db="EMBL/GenBank/DDBJ databases">
        <title>Complete sequence of Thermoproteus neutrophilus V24Sta.</title>
        <authorList>
            <consortium name="US DOE Joint Genome Institute"/>
            <person name="Copeland A."/>
            <person name="Lucas S."/>
            <person name="Lapidus A."/>
            <person name="Glavina del Rio T."/>
            <person name="Dalin E."/>
            <person name="Tice H."/>
            <person name="Bruce D."/>
            <person name="Goodwin L."/>
            <person name="Pitluck S."/>
            <person name="Sims D."/>
            <person name="Brettin T."/>
            <person name="Detter J.C."/>
            <person name="Han C."/>
            <person name="Kuske C.R."/>
            <person name="Schmutz J."/>
            <person name="Larimer F."/>
            <person name="Land M."/>
            <person name="Hauser L."/>
            <person name="Kyrpides N."/>
            <person name="Mikhailova N."/>
            <person name="Biddle J.F."/>
            <person name="Zhang Z."/>
            <person name="Fitz-Gibbon S.T."/>
            <person name="Lowe T.M."/>
            <person name="Saltikov C."/>
            <person name="House C.H."/>
            <person name="Richardson P."/>
        </authorList>
    </citation>
    <scope>NUCLEOTIDE SEQUENCE [LARGE SCALE GENOMIC DNA]</scope>
    <source>
        <strain evidence="1">V24Sta</strain>
    </source>
</reference>
<accession>B1YC55</accession>
<evidence type="ECO:0000313" key="1">
    <source>
        <dbReference type="EMBL" id="ACB40909.1"/>
    </source>
</evidence>
<gene>
    <name evidence="1" type="ordered locus">Tneu_1994</name>
</gene>